<sequence>MGVSEGGVANGHGPGYSYLKRLCRDRGTLFEDPEFPPSHRALSSKNKYASAQVVWMRPY</sequence>
<feature type="non-terminal residue" evidence="2">
    <location>
        <position position="59"/>
    </location>
</feature>
<evidence type="ECO:0000313" key="2">
    <source>
        <dbReference type="EMBL" id="KAK8765047.1"/>
    </source>
</evidence>
<comment type="caution">
    <text evidence="2">The sequence shown here is derived from an EMBL/GenBank/DDBJ whole genome shotgun (WGS) entry which is preliminary data.</text>
</comment>
<dbReference type="InterPro" id="IPR038765">
    <property type="entry name" value="Papain-like_cys_pep_sf"/>
</dbReference>
<dbReference type="GO" id="GO:0004198">
    <property type="term" value="F:calcium-dependent cysteine-type endopeptidase activity"/>
    <property type="evidence" value="ECO:0007669"/>
    <property type="project" value="InterPro"/>
</dbReference>
<evidence type="ECO:0000313" key="3">
    <source>
        <dbReference type="Proteomes" id="UP001321473"/>
    </source>
</evidence>
<accession>A0AAQ4DRF7</accession>
<dbReference type="InterPro" id="IPR022684">
    <property type="entry name" value="Calpain_cysteine_protease"/>
</dbReference>
<dbReference type="GO" id="GO:0006508">
    <property type="term" value="P:proteolysis"/>
    <property type="evidence" value="ECO:0007669"/>
    <property type="project" value="InterPro"/>
</dbReference>
<dbReference type="Proteomes" id="UP001321473">
    <property type="component" value="Unassembled WGS sequence"/>
</dbReference>
<protein>
    <submittedName>
        <fullName evidence="2">Uncharacterized protein</fullName>
    </submittedName>
</protein>
<dbReference type="PRINTS" id="PR00704">
    <property type="entry name" value="CALPAIN"/>
</dbReference>
<dbReference type="AlphaFoldDB" id="A0AAQ4DRF7"/>
<dbReference type="EMBL" id="JARKHS020027777">
    <property type="protein sequence ID" value="KAK8765047.1"/>
    <property type="molecule type" value="Genomic_DNA"/>
</dbReference>
<proteinExistence type="inferred from homology"/>
<keyword evidence="3" id="KW-1185">Reference proteome</keyword>
<organism evidence="2 3">
    <name type="scientific">Amblyomma americanum</name>
    <name type="common">Lone star tick</name>
    <dbReference type="NCBI Taxonomy" id="6943"/>
    <lineage>
        <taxon>Eukaryota</taxon>
        <taxon>Metazoa</taxon>
        <taxon>Ecdysozoa</taxon>
        <taxon>Arthropoda</taxon>
        <taxon>Chelicerata</taxon>
        <taxon>Arachnida</taxon>
        <taxon>Acari</taxon>
        <taxon>Parasitiformes</taxon>
        <taxon>Ixodida</taxon>
        <taxon>Ixodoidea</taxon>
        <taxon>Ixodidae</taxon>
        <taxon>Amblyomminae</taxon>
        <taxon>Amblyomma</taxon>
    </lineage>
</organism>
<gene>
    <name evidence="2" type="ORF">V5799_032344</name>
</gene>
<name>A0AAQ4DRF7_AMBAM</name>
<reference evidence="2 3" key="1">
    <citation type="journal article" date="2023" name="Arcadia Sci">
        <title>De novo assembly of a long-read Amblyomma americanum tick genome.</title>
        <authorList>
            <person name="Chou S."/>
            <person name="Poskanzer K.E."/>
            <person name="Rollins M."/>
            <person name="Thuy-Boun P.S."/>
        </authorList>
    </citation>
    <scope>NUCLEOTIDE SEQUENCE [LARGE SCALE GENOMIC DNA]</scope>
    <source>
        <strain evidence="2">F_SG_1</strain>
        <tissue evidence="2">Salivary glands</tissue>
    </source>
</reference>
<dbReference type="SUPFAM" id="SSF54001">
    <property type="entry name" value="Cysteine proteinases"/>
    <property type="match status" value="1"/>
</dbReference>
<comment type="similarity">
    <text evidence="1">Belongs to the peptidase C2 family.</text>
</comment>
<evidence type="ECO:0000256" key="1">
    <source>
        <dbReference type="ARBA" id="ARBA00007623"/>
    </source>
</evidence>